<proteinExistence type="inferred from homology"/>
<keyword evidence="7 8" id="KW-0739">Sodium transport</keyword>
<feature type="domain" description="NqrA second alpha/beta" evidence="11">
    <location>
        <begin position="142"/>
        <end position="282"/>
    </location>
</feature>
<evidence type="ECO:0000313" key="13">
    <source>
        <dbReference type="Proteomes" id="UP000002168"/>
    </source>
</evidence>
<keyword evidence="6 8" id="KW-0830">Ubiquinone</keyword>
<dbReference type="AlphaFoldDB" id="B1KD46"/>
<dbReference type="GO" id="GO:0016655">
    <property type="term" value="F:oxidoreductase activity, acting on NAD(P)H, quinone or similar compound as acceptor"/>
    <property type="evidence" value="ECO:0007669"/>
    <property type="project" value="UniProtKB-UniRule"/>
</dbReference>
<dbReference type="PANTHER" id="PTHR37839:SF1">
    <property type="entry name" value="NA(+)-TRANSLOCATING NADH-QUINONE REDUCTASE SUBUNIT A"/>
    <property type="match status" value="1"/>
</dbReference>
<dbReference type="InterPro" id="IPR056148">
    <property type="entry name" value="NQRA_2nd"/>
</dbReference>
<dbReference type="InterPro" id="IPR008703">
    <property type="entry name" value="NqrA"/>
</dbReference>
<gene>
    <name evidence="8" type="primary">nqrA</name>
    <name evidence="12" type="ordered locus">Swoo_3617</name>
</gene>
<dbReference type="Pfam" id="PF24836">
    <property type="entry name" value="NQRA_2nd"/>
    <property type="match status" value="1"/>
</dbReference>
<name>B1KD46_SHEWM</name>
<dbReference type="HAMAP" id="MF_00425">
    <property type="entry name" value="NqrA"/>
    <property type="match status" value="1"/>
</dbReference>
<dbReference type="Pfam" id="PF11973">
    <property type="entry name" value="NQRA_SLBB"/>
    <property type="match status" value="1"/>
</dbReference>
<accession>B1KD46</accession>
<evidence type="ECO:0000259" key="11">
    <source>
        <dbReference type="Pfam" id="PF24836"/>
    </source>
</evidence>
<evidence type="ECO:0000256" key="1">
    <source>
        <dbReference type="ARBA" id="ARBA00022448"/>
    </source>
</evidence>
<dbReference type="NCBIfam" id="NF003759">
    <property type="entry name" value="PRK05352.1-2"/>
    <property type="match status" value="1"/>
</dbReference>
<keyword evidence="5 8" id="KW-0406">Ion transport</keyword>
<evidence type="ECO:0000256" key="6">
    <source>
        <dbReference type="ARBA" id="ARBA00023075"/>
    </source>
</evidence>
<dbReference type="PANTHER" id="PTHR37839">
    <property type="entry name" value="NA(+)-TRANSLOCATING NADH-QUINONE REDUCTASE SUBUNIT A"/>
    <property type="match status" value="1"/>
</dbReference>
<evidence type="ECO:0000313" key="12">
    <source>
        <dbReference type="EMBL" id="ACA87881.1"/>
    </source>
</evidence>
<protein>
    <recommendedName>
        <fullName evidence="8">Na(+)-translocating NADH-quinone reductase subunit A</fullName>
        <shortName evidence="8">Na(+)-NQR subunit A</shortName>
        <shortName evidence="8">Na(+)-translocating NQR subunit A</shortName>
        <ecNumber evidence="8">7.2.1.1</ecNumber>
    </recommendedName>
    <alternativeName>
        <fullName evidence="8">NQR complex subunit A</fullName>
    </alternativeName>
    <alternativeName>
        <fullName evidence="8">NQR-1 subunit A</fullName>
    </alternativeName>
</protein>
<comment type="function">
    <text evidence="8">NQR complex catalyzes the reduction of ubiquinone-1 to ubiquinol by two successive reactions, coupled with the transport of Na(+) ions from the cytoplasm to the periplasm. NqrA to NqrE are probably involved in the second step, the conversion of ubisemiquinone to ubiquinol.</text>
</comment>
<evidence type="ECO:0000256" key="2">
    <source>
        <dbReference type="ARBA" id="ARBA00022967"/>
    </source>
</evidence>
<keyword evidence="2 8" id="KW-1278">Translocase</keyword>
<dbReference type="STRING" id="392500.Swoo_3617"/>
<evidence type="ECO:0000259" key="9">
    <source>
        <dbReference type="Pfam" id="PF05896"/>
    </source>
</evidence>
<keyword evidence="3 8" id="KW-0520">NAD</keyword>
<sequence length="472" mass="50953">MRWAWYFPCHLLQERGALSFLHNVVLVDMITIKKGLDLPLAGGPEQVIHNGPAIKRVATLGEEYIGLRPTMKIKVGDKVKKGQIIFEDKKNLGVKYTASASGTVVEINRGAQRVLQSVVIEAEGNECVSFAKYDTAQLDTLDAQLVRDNLIESGLWTAMRTRPFSKAPAVDSTAAGIFVTAIDTQPLAANPEVVIGEHKDDFANGLKVLARLTEGKVYLCKAPGADIPAANAQVEEFAGGHPAGLPGTHIHFLLSASANRTVWHVGYQDVIAIGQLFTTGELNSERVVAVVGPKALKPRLIRTQVGASTAELTAGEIADGEVRVVSGSVLSGRTAVGPHAYLGRFHQQVSLLEEGREQEFIGWAMPGAEKYSITRAFLGHLSPSRLFKMTTSTGGSDRAMVPIGNYERVMPLDILPTMLLRDLVSGDFDGAASLGALELDEEDLALCTFVCPGKYDYATYLRDCLDTIVREG</sequence>
<organism evidence="12 13">
    <name type="scientific">Shewanella woodyi (strain ATCC 51908 / MS32)</name>
    <dbReference type="NCBI Taxonomy" id="392500"/>
    <lineage>
        <taxon>Bacteria</taxon>
        <taxon>Pseudomonadati</taxon>
        <taxon>Pseudomonadota</taxon>
        <taxon>Gammaproteobacteria</taxon>
        <taxon>Alteromonadales</taxon>
        <taxon>Shewanellaceae</taxon>
        <taxon>Shewanella</taxon>
    </lineage>
</organism>
<feature type="domain" description="NqrA N-terminal barrel-sandwich hybrid" evidence="9">
    <location>
        <begin position="30"/>
        <end position="123"/>
    </location>
</feature>
<keyword evidence="1 8" id="KW-0813">Transport</keyword>
<dbReference type="EMBL" id="CP000961">
    <property type="protein sequence ID" value="ACA87881.1"/>
    <property type="molecule type" value="Genomic_DNA"/>
</dbReference>
<evidence type="ECO:0000259" key="10">
    <source>
        <dbReference type="Pfam" id="PF11973"/>
    </source>
</evidence>
<dbReference type="InterPro" id="IPR022615">
    <property type="entry name" value="NqrA_C_domain"/>
</dbReference>
<comment type="similarity">
    <text evidence="8">Belongs to the NqrA family.</text>
</comment>
<dbReference type="NCBIfam" id="NF003762">
    <property type="entry name" value="PRK05352.1-5"/>
    <property type="match status" value="1"/>
</dbReference>
<dbReference type="NCBIfam" id="TIGR01936">
    <property type="entry name" value="nqrA"/>
    <property type="match status" value="1"/>
</dbReference>
<evidence type="ECO:0000256" key="3">
    <source>
        <dbReference type="ARBA" id="ARBA00023027"/>
    </source>
</evidence>
<dbReference type="eggNOG" id="COG1726">
    <property type="taxonomic scope" value="Bacteria"/>
</dbReference>
<dbReference type="HOGENOM" id="CLU_046656_0_0_6"/>
<dbReference type="KEGG" id="swd:Swoo_3617"/>
<feature type="domain" description="Na(+)-translocating NADH-quinone reductase subunit A C-terminal" evidence="10">
    <location>
        <begin position="287"/>
        <end position="335"/>
    </location>
</feature>
<evidence type="ECO:0000256" key="7">
    <source>
        <dbReference type="ARBA" id="ARBA00023201"/>
    </source>
</evidence>
<dbReference type="GO" id="GO:0006814">
    <property type="term" value="P:sodium ion transport"/>
    <property type="evidence" value="ECO:0007669"/>
    <property type="project" value="UniProtKB-UniRule"/>
</dbReference>
<comment type="subunit">
    <text evidence="8">Composed of six subunits; NqrA, NqrB, NqrC, NqrD, NqrE and NqrF.</text>
</comment>
<dbReference type="EC" id="7.2.1.1" evidence="8"/>
<dbReference type="Proteomes" id="UP000002168">
    <property type="component" value="Chromosome"/>
</dbReference>
<dbReference type="Pfam" id="PF05896">
    <property type="entry name" value="NQRA_N"/>
    <property type="match status" value="1"/>
</dbReference>
<dbReference type="InterPro" id="IPR056147">
    <property type="entry name" value="NQRA_N"/>
</dbReference>
<keyword evidence="4 8" id="KW-0915">Sodium</keyword>
<evidence type="ECO:0000256" key="4">
    <source>
        <dbReference type="ARBA" id="ARBA00023053"/>
    </source>
</evidence>
<evidence type="ECO:0000256" key="8">
    <source>
        <dbReference type="HAMAP-Rule" id="MF_00425"/>
    </source>
</evidence>
<comment type="catalytic activity">
    <reaction evidence="8">
        <text>a ubiquinone + n Na(+)(in) + NADH + H(+) = a ubiquinol + n Na(+)(out) + NAD(+)</text>
        <dbReference type="Rhea" id="RHEA:47748"/>
        <dbReference type="Rhea" id="RHEA-COMP:9565"/>
        <dbReference type="Rhea" id="RHEA-COMP:9566"/>
        <dbReference type="ChEBI" id="CHEBI:15378"/>
        <dbReference type="ChEBI" id="CHEBI:16389"/>
        <dbReference type="ChEBI" id="CHEBI:17976"/>
        <dbReference type="ChEBI" id="CHEBI:29101"/>
        <dbReference type="ChEBI" id="CHEBI:57540"/>
        <dbReference type="ChEBI" id="CHEBI:57945"/>
        <dbReference type="EC" id="7.2.1.1"/>
    </reaction>
</comment>
<reference evidence="12 13" key="1">
    <citation type="submission" date="2008-02" db="EMBL/GenBank/DDBJ databases">
        <title>Complete sequence of Shewanella woodyi ATCC 51908.</title>
        <authorList>
            <consortium name="US DOE Joint Genome Institute"/>
            <person name="Copeland A."/>
            <person name="Lucas S."/>
            <person name="Lapidus A."/>
            <person name="Glavina del Rio T."/>
            <person name="Dalin E."/>
            <person name="Tice H."/>
            <person name="Bruce D."/>
            <person name="Goodwin L."/>
            <person name="Pitluck S."/>
            <person name="Sims D."/>
            <person name="Brettin T."/>
            <person name="Detter J.C."/>
            <person name="Han C."/>
            <person name="Kuske C.R."/>
            <person name="Schmutz J."/>
            <person name="Larimer F."/>
            <person name="Land M."/>
            <person name="Hauser L."/>
            <person name="Kyrpides N."/>
            <person name="Lykidis A."/>
            <person name="Zhao J.-S."/>
            <person name="Richardson P."/>
        </authorList>
    </citation>
    <scope>NUCLEOTIDE SEQUENCE [LARGE SCALE GENOMIC DNA]</scope>
    <source>
        <strain evidence="13">ATCC 51908 / MS32</strain>
    </source>
</reference>
<evidence type="ECO:0000256" key="5">
    <source>
        <dbReference type="ARBA" id="ARBA00023065"/>
    </source>
</evidence>
<keyword evidence="13" id="KW-1185">Reference proteome</keyword>